<evidence type="ECO:0000259" key="1">
    <source>
        <dbReference type="Pfam" id="PF20282"/>
    </source>
</evidence>
<dbReference type="GeneID" id="55475294"/>
<dbReference type="Proteomes" id="UP000017118">
    <property type="component" value="Chromosome"/>
</dbReference>
<sequence length="354" mass="41459">MKLEELQAPKLPENYNPYTGIAIAPLDRLKIMDDGEFEDLIIEWANDYLKKVYIKVVGMAGSGDKGRDVVAYYNKTEFDIYQCKHYAEALSPSKYWVELGKLCYYTYKQDYRVPVHYFIVASRGIGQALRDLLDNPEKINKELISNWDKYCKNKITLSEKVELKGELKKYVEEFDFSIVDDIPQIKLLEQHSHTKWHKFRFGGGLRKRPKPVIPENIDEKEISLLYVQQLLDIYSTMSKGEVIDINTLKKNDTLFDHFSRQRQDYHLAQALKRFTRDEYIDFEPYDDIKGEVYRGVVDTTLEEYSNLIKKVNNTLNMARNLPVQSVELGIINPSEKVGMCHELVNETKLKWVNK</sequence>
<accession>U5MTN9</accession>
<dbReference type="HOGENOM" id="CLU_065352_0_0_9"/>
<proteinExistence type="predicted"/>
<dbReference type="InterPro" id="IPR011335">
    <property type="entry name" value="Restrct_endonuc-II-like"/>
</dbReference>
<gene>
    <name evidence="2" type="ORF">CLSA_c29060</name>
</gene>
<reference evidence="2 3" key="1">
    <citation type="journal article" date="2013" name="Genome Announc.">
        <title>Complete Genome Sequence of the Solvent Producer Clostridium saccharobutylicum NCP262 (DSM 13864).</title>
        <authorList>
            <person name="Poehlein A."/>
            <person name="Hartwich K."/>
            <person name="Krabben P."/>
            <person name="Ehrenreich A."/>
            <person name="Liebl W."/>
            <person name="Durre P."/>
            <person name="Gottschalk G."/>
            <person name="Daniel R."/>
        </authorList>
    </citation>
    <scope>NUCLEOTIDE SEQUENCE [LARGE SCALE GENOMIC DNA]</scope>
    <source>
        <strain evidence="2">DSM 13864</strain>
    </source>
</reference>
<evidence type="ECO:0000313" key="3">
    <source>
        <dbReference type="Proteomes" id="UP000017118"/>
    </source>
</evidence>
<evidence type="ECO:0000313" key="2">
    <source>
        <dbReference type="EMBL" id="AGX43873.1"/>
    </source>
</evidence>
<dbReference type="PATRIC" id="fig|1345695.10.peg.988"/>
<dbReference type="AlphaFoldDB" id="U5MTN9"/>
<dbReference type="KEGG" id="csb:CLSA_c29060"/>
<dbReference type="RefSeq" id="WP_022747018.1">
    <property type="nucleotide sequence ID" value="NC_022571.1"/>
</dbReference>
<dbReference type="InterPro" id="IPR046914">
    <property type="entry name" value="ABC-3C_CTD6"/>
</dbReference>
<dbReference type="EMBL" id="CP006721">
    <property type="protein sequence ID" value="AGX43873.1"/>
    <property type="molecule type" value="Genomic_DNA"/>
</dbReference>
<keyword evidence="3" id="KW-1185">Reference proteome</keyword>
<name>U5MTN9_CLOSA</name>
<dbReference type="SUPFAM" id="SSF52980">
    <property type="entry name" value="Restriction endonuclease-like"/>
    <property type="match status" value="1"/>
</dbReference>
<dbReference type="eggNOG" id="ENOG502Z9QP">
    <property type="taxonomic scope" value="Bacteria"/>
</dbReference>
<organism evidence="2 3">
    <name type="scientific">Clostridium saccharobutylicum DSM 13864</name>
    <dbReference type="NCBI Taxonomy" id="1345695"/>
    <lineage>
        <taxon>Bacteria</taxon>
        <taxon>Bacillati</taxon>
        <taxon>Bacillota</taxon>
        <taxon>Clostridia</taxon>
        <taxon>Eubacteriales</taxon>
        <taxon>Clostridiaceae</taxon>
        <taxon>Clostridium</taxon>
    </lineage>
</organism>
<dbReference type="OrthoDB" id="3242664at2"/>
<dbReference type="Pfam" id="PF20282">
    <property type="entry name" value="CTD6"/>
    <property type="match status" value="1"/>
</dbReference>
<feature type="domain" description="ABC-three component systems C-terminal" evidence="1">
    <location>
        <begin position="225"/>
        <end position="351"/>
    </location>
</feature>
<protein>
    <recommendedName>
        <fullName evidence="1">ABC-three component systems C-terminal domain-containing protein</fullName>
    </recommendedName>
</protein>